<feature type="signal peptide" evidence="10">
    <location>
        <begin position="1"/>
        <end position="19"/>
    </location>
</feature>
<evidence type="ECO:0000256" key="4">
    <source>
        <dbReference type="ARBA" id="ARBA00022737"/>
    </source>
</evidence>
<protein>
    <recommendedName>
        <fullName evidence="11">Protein kinase domain-containing protein</fullName>
    </recommendedName>
</protein>
<evidence type="ECO:0000256" key="8">
    <source>
        <dbReference type="SAM" id="MobiDB-lite"/>
    </source>
</evidence>
<dbReference type="OrthoDB" id="4062651at2759"/>
<keyword evidence="5 9" id="KW-1133">Transmembrane helix</keyword>
<dbReference type="PANTHER" id="PTHR48007:SF9">
    <property type="entry name" value="PROTEIN KINASE DOMAIN-CONTAINING PROTEIN"/>
    <property type="match status" value="1"/>
</dbReference>
<accession>A0A175YQT7</accession>
<evidence type="ECO:0000313" key="14">
    <source>
        <dbReference type="Proteomes" id="UP000077755"/>
    </source>
</evidence>
<dbReference type="GO" id="GO:0004672">
    <property type="term" value="F:protein kinase activity"/>
    <property type="evidence" value="ECO:0007669"/>
    <property type="project" value="InterPro"/>
</dbReference>
<evidence type="ECO:0000256" key="5">
    <source>
        <dbReference type="ARBA" id="ARBA00022989"/>
    </source>
</evidence>
<dbReference type="InterPro" id="IPR000719">
    <property type="entry name" value="Prot_kinase_dom"/>
</dbReference>
<feature type="domain" description="Protein kinase" evidence="11">
    <location>
        <begin position="341"/>
        <end position="632"/>
    </location>
</feature>
<dbReference type="InterPro" id="IPR001611">
    <property type="entry name" value="Leu-rich_rpt"/>
</dbReference>
<sequence>MHPFHLILPLFLHLFHLQALLISDTQSLLAFKSSSDTSDRLITWTNATDPCSWYGITCLHNRVSRLVLENLELTGTFRPLVSLTRLRVLSLKHNNLSGSLPDMSVFVTLRLVFLSHNNFSGEFPVFLSRLYRLDLSYNNFSGHVRANVSYLAHILTLRLENNQFSGKIPEINLINLRDFNVSGNKLSGEIPGSLSGFPASAFYGNMFLCGAPLQECRNDPTRPGGVASQSSKPASIASSPEKELPISSGDIKRRGSSKISTLEIVAIVIGDFLGLIMFSVLLYCYFRRKSGENDDSGPGPGTEAVRISKDKNVVTGQPGFEGGRMVFFEGAKKFELEELLRASAEMLGKGGFGVAYKAVLDDGDVVAVKRLKEHGSNASGKKDFEQQMEVLGSLRHQNLVGLKAYYVARDEKLLVYDYMPNGNLFWLLHGNRGPGRIPLDWTTRLKIAAGAARGLVFLHNSSRSHKLIHGNIKSTNILLDKSGNACVSDFGLSSFTPSASVATRSNGYRAPESQTPNSRKLSHKSDVYSFGVLLLELLTGKCASMAGDNGGYCGVVDLPRWVQSVVREEWTAEVFDLELLRYKGVEEEMVRLLQIAMACTSELPDQRPTMNSVLKMIEEIRGLEVSPSHDSVSDSPAVAP</sequence>
<gene>
    <name evidence="12" type="ORF">DCAR_026745</name>
    <name evidence="13" type="ORF">DCAR_0832859</name>
</gene>
<feature type="compositionally biased region" description="Polar residues" evidence="8">
    <location>
        <begin position="499"/>
        <end position="519"/>
    </location>
</feature>
<dbReference type="CDD" id="cd14066">
    <property type="entry name" value="STKc_IRAK"/>
    <property type="match status" value="1"/>
</dbReference>
<dbReference type="OMA" id="CENSARK"/>
<dbReference type="PROSITE" id="PS50011">
    <property type="entry name" value="PROTEIN_KINASE_DOM"/>
    <property type="match status" value="1"/>
</dbReference>
<feature type="transmembrane region" description="Helical" evidence="9">
    <location>
        <begin position="264"/>
        <end position="286"/>
    </location>
</feature>
<evidence type="ECO:0000256" key="10">
    <source>
        <dbReference type="SAM" id="SignalP"/>
    </source>
</evidence>
<dbReference type="SUPFAM" id="SSF52058">
    <property type="entry name" value="L domain-like"/>
    <property type="match status" value="1"/>
</dbReference>
<proteinExistence type="predicted"/>
<dbReference type="GO" id="GO:0005524">
    <property type="term" value="F:ATP binding"/>
    <property type="evidence" value="ECO:0007669"/>
    <property type="project" value="UniProtKB-UniRule"/>
</dbReference>
<dbReference type="InterPro" id="IPR046959">
    <property type="entry name" value="PRK1-6/SRF4-like"/>
</dbReference>
<dbReference type="FunFam" id="1.10.510.10:FF:000095">
    <property type="entry name" value="protein STRUBBELIG-RECEPTOR FAMILY 8"/>
    <property type="match status" value="1"/>
</dbReference>
<dbReference type="InterPro" id="IPR017441">
    <property type="entry name" value="Protein_kinase_ATP_BS"/>
</dbReference>
<dbReference type="InterPro" id="IPR001245">
    <property type="entry name" value="Ser-Thr/Tyr_kinase_cat_dom"/>
</dbReference>
<organism evidence="12">
    <name type="scientific">Daucus carota subsp. sativus</name>
    <name type="common">Carrot</name>
    <dbReference type="NCBI Taxonomy" id="79200"/>
    <lineage>
        <taxon>Eukaryota</taxon>
        <taxon>Viridiplantae</taxon>
        <taxon>Streptophyta</taxon>
        <taxon>Embryophyta</taxon>
        <taxon>Tracheophyta</taxon>
        <taxon>Spermatophyta</taxon>
        <taxon>Magnoliopsida</taxon>
        <taxon>eudicotyledons</taxon>
        <taxon>Gunneridae</taxon>
        <taxon>Pentapetalae</taxon>
        <taxon>asterids</taxon>
        <taxon>campanulids</taxon>
        <taxon>Apiales</taxon>
        <taxon>Apiaceae</taxon>
        <taxon>Apioideae</taxon>
        <taxon>Scandiceae</taxon>
        <taxon>Daucinae</taxon>
        <taxon>Daucus</taxon>
        <taxon>Daucus sect. Daucus</taxon>
    </lineage>
</organism>
<feature type="region of interest" description="Disordered" evidence="8">
    <location>
        <begin position="499"/>
        <end position="521"/>
    </location>
</feature>
<dbReference type="EMBL" id="LNRQ01000008">
    <property type="protein sequence ID" value="KZM85833.1"/>
    <property type="molecule type" value="Genomic_DNA"/>
</dbReference>
<dbReference type="KEGG" id="dcr:108197133"/>
<keyword evidence="3 9" id="KW-0812">Transmembrane</keyword>
<dbReference type="STRING" id="79200.A0A175YQT7"/>
<keyword evidence="6 9" id="KW-0472">Membrane</keyword>
<dbReference type="PANTHER" id="PTHR48007">
    <property type="entry name" value="LEUCINE-RICH REPEAT RECEPTOR-LIKE PROTEIN KINASE PXC1"/>
    <property type="match status" value="1"/>
</dbReference>
<evidence type="ECO:0000256" key="3">
    <source>
        <dbReference type="ARBA" id="ARBA00022692"/>
    </source>
</evidence>
<dbReference type="InterPro" id="IPR013210">
    <property type="entry name" value="LRR_N_plant-typ"/>
</dbReference>
<dbReference type="InterPro" id="IPR011009">
    <property type="entry name" value="Kinase-like_dom_sf"/>
</dbReference>
<name>A0A175YQT7_DAUCS</name>
<evidence type="ECO:0000259" key="11">
    <source>
        <dbReference type="PROSITE" id="PS50011"/>
    </source>
</evidence>
<keyword evidence="4" id="KW-0677">Repeat</keyword>
<dbReference type="SUPFAM" id="SSF56112">
    <property type="entry name" value="Protein kinase-like (PK-like)"/>
    <property type="match status" value="1"/>
</dbReference>
<feature type="region of interest" description="Disordered" evidence="8">
    <location>
        <begin position="220"/>
        <end position="253"/>
    </location>
</feature>
<comment type="subcellular location">
    <subcellularLocation>
        <location evidence="1">Membrane</location>
    </subcellularLocation>
</comment>
<reference evidence="12" key="1">
    <citation type="journal article" date="2016" name="Nat. Genet.">
        <title>A high-quality carrot genome assembly provides new insights into carotenoid accumulation and asterid genome evolution.</title>
        <authorList>
            <person name="Iorizzo M."/>
            <person name="Ellison S."/>
            <person name="Senalik D."/>
            <person name="Zeng P."/>
            <person name="Satapoomin P."/>
            <person name="Huang J."/>
            <person name="Bowman M."/>
            <person name="Iovene M."/>
            <person name="Sanseverino W."/>
            <person name="Cavagnaro P."/>
            <person name="Yildiz M."/>
            <person name="Macko-Podgorni A."/>
            <person name="Moranska E."/>
            <person name="Grzebelus E."/>
            <person name="Grzebelus D."/>
            <person name="Ashrafi H."/>
            <person name="Zheng Z."/>
            <person name="Cheng S."/>
            <person name="Spooner D."/>
            <person name="Van Deynze A."/>
            <person name="Simon P."/>
        </authorList>
    </citation>
    <scope>NUCLEOTIDE SEQUENCE [LARGE SCALE GENOMIC DNA]</scope>
    <source>
        <tissue evidence="12">Leaf</tissue>
    </source>
</reference>
<dbReference type="Gene3D" id="3.80.10.10">
    <property type="entry name" value="Ribonuclease Inhibitor"/>
    <property type="match status" value="2"/>
</dbReference>
<keyword evidence="7" id="KW-0547">Nucleotide-binding</keyword>
<dbReference type="Gramene" id="KZM85833">
    <property type="protein sequence ID" value="KZM85833"/>
    <property type="gene ID" value="DCAR_026745"/>
</dbReference>
<keyword evidence="2" id="KW-0433">Leucine-rich repeat</keyword>
<evidence type="ECO:0000256" key="7">
    <source>
        <dbReference type="PROSITE-ProRule" id="PRU10141"/>
    </source>
</evidence>
<dbReference type="Pfam" id="PF08263">
    <property type="entry name" value="LRRNT_2"/>
    <property type="match status" value="1"/>
</dbReference>
<dbReference type="Gene3D" id="3.30.200.20">
    <property type="entry name" value="Phosphorylase Kinase, domain 1"/>
    <property type="match status" value="1"/>
</dbReference>
<reference evidence="13" key="2">
    <citation type="submission" date="2022-03" db="EMBL/GenBank/DDBJ databases">
        <title>Draft title - Genomic analysis of global carrot germplasm unveils the trajectory of domestication and the origin of high carotenoid orange carrot.</title>
        <authorList>
            <person name="Iorizzo M."/>
            <person name="Ellison S."/>
            <person name="Senalik D."/>
            <person name="Macko-Podgorni A."/>
            <person name="Grzebelus D."/>
            <person name="Bostan H."/>
            <person name="Rolling W."/>
            <person name="Curaba J."/>
            <person name="Simon P."/>
        </authorList>
    </citation>
    <scope>NUCLEOTIDE SEQUENCE</scope>
    <source>
        <tissue evidence="13">Leaf</tissue>
    </source>
</reference>
<dbReference type="PROSITE" id="PS00107">
    <property type="entry name" value="PROTEIN_KINASE_ATP"/>
    <property type="match status" value="1"/>
</dbReference>
<dbReference type="EMBL" id="CP093350">
    <property type="protein sequence ID" value="WOH13349.1"/>
    <property type="molecule type" value="Genomic_DNA"/>
</dbReference>
<dbReference type="AlphaFoldDB" id="A0A175YQT7"/>
<feature type="chain" id="PRO_5008044828" description="Protein kinase domain-containing protein" evidence="10">
    <location>
        <begin position="20"/>
        <end position="640"/>
    </location>
</feature>
<evidence type="ECO:0000256" key="2">
    <source>
        <dbReference type="ARBA" id="ARBA00022614"/>
    </source>
</evidence>
<keyword evidence="10" id="KW-0732">Signal</keyword>
<evidence type="ECO:0000313" key="12">
    <source>
        <dbReference type="EMBL" id="KZM85833.1"/>
    </source>
</evidence>
<keyword evidence="14" id="KW-1185">Reference proteome</keyword>
<evidence type="ECO:0000256" key="1">
    <source>
        <dbReference type="ARBA" id="ARBA00004370"/>
    </source>
</evidence>
<dbReference type="InterPro" id="IPR032675">
    <property type="entry name" value="LRR_dom_sf"/>
</dbReference>
<evidence type="ECO:0000313" key="13">
    <source>
        <dbReference type="EMBL" id="WOH13349.1"/>
    </source>
</evidence>
<feature type="binding site" evidence="7">
    <location>
        <position position="369"/>
    </location>
    <ligand>
        <name>ATP</name>
        <dbReference type="ChEBI" id="CHEBI:30616"/>
    </ligand>
</feature>
<dbReference type="Pfam" id="PF00560">
    <property type="entry name" value="LRR_1"/>
    <property type="match status" value="2"/>
</dbReference>
<dbReference type="Pfam" id="PF07714">
    <property type="entry name" value="PK_Tyr_Ser-Thr"/>
    <property type="match status" value="1"/>
</dbReference>
<keyword evidence="7" id="KW-0067">ATP-binding</keyword>
<dbReference type="Gene3D" id="1.10.510.10">
    <property type="entry name" value="Transferase(Phosphotransferase) domain 1"/>
    <property type="match status" value="1"/>
</dbReference>
<feature type="compositionally biased region" description="Low complexity" evidence="8">
    <location>
        <begin position="227"/>
        <end position="239"/>
    </location>
</feature>
<dbReference type="Proteomes" id="UP000077755">
    <property type="component" value="Chromosome 8"/>
</dbReference>
<evidence type="ECO:0000256" key="9">
    <source>
        <dbReference type="SAM" id="Phobius"/>
    </source>
</evidence>
<evidence type="ECO:0000256" key="6">
    <source>
        <dbReference type="ARBA" id="ARBA00023136"/>
    </source>
</evidence>
<dbReference type="GO" id="GO:0016020">
    <property type="term" value="C:membrane"/>
    <property type="evidence" value="ECO:0007669"/>
    <property type="project" value="UniProtKB-SubCell"/>
</dbReference>